<dbReference type="InterPro" id="IPR013149">
    <property type="entry name" value="ADH-like_C"/>
</dbReference>
<dbReference type="Gene3D" id="3.90.180.10">
    <property type="entry name" value="Medium-chain alcohol dehydrogenases, catalytic domain"/>
    <property type="match status" value="1"/>
</dbReference>
<name>A0ABU1XCE4_9NOCA</name>
<sequence length="314" mass="32051">MSSRNNMRAVVVRRVGGPQALEVVRVPVPEPGPRQVRIRVEAAAVNPVDIATRSGALIDAGLMAPRETIGIGWDVAGIVDSIGAGDSTFVVGQRVIGLRDLLDRPLGAYAEYLVLDTDAVAPAPPDVDVTEAATLPLNALTAHQALALLGLRAGDTLLVTGAAGAVGGFAVELAVRSGLRVVAQVADEDAAFVRGLGAEWTVPRRCADLAEAIRALVPGGVDGALDAAGLGVRATAAVRNGGAYAGVAGGPAPVPLRGIRIHQEWIRADGTALAELAALGLTLRVADVLPLERAAEAHERLSAGGVRGRLVLTP</sequence>
<dbReference type="Pfam" id="PF08240">
    <property type="entry name" value="ADH_N"/>
    <property type="match status" value="1"/>
</dbReference>
<evidence type="ECO:0000256" key="1">
    <source>
        <dbReference type="ARBA" id="ARBA00022857"/>
    </source>
</evidence>
<dbReference type="SMART" id="SM00829">
    <property type="entry name" value="PKS_ER"/>
    <property type="match status" value="1"/>
</dbReference>
<proteinExistence type="predicted"/>
<dbReference type="Gene3D" id="3.40.50.720">
    <property type="entry name" value="NAD(P)-binding Rossmann-like Domain"/>
    <property type="match status" value="1"/>
</dbReference>
<dbReference type="InterPro" id="IPR011032">
    <property type="entry name" value="GroES-like_sf"/>
</dbReference>
<feature type="domain" description="Enoyl reductase (ER)" evidence="2">
    <location>
        <begin position="16"/>
        <end position="312"/>
    </location>
</feature>
<organism evidence="3 4">
    <name type="scientific">Nocardia kruczakiae</name>
    <dbReference type="NCBI Taxonomy" id="261477"/>
    <lineage>
        <taxon>Bacteria</taxon>
        <taxon>Bacillati</taxon>
        <taxon>Actinomycetota</taxon>
        <taxon>Actinomycetes</taxon>
        <taxon>Mycobacteriales</taxon>
        <taxon>Nocardiaceae</taxon>
        <taxon>Nocardia</taxon>
    </lineage>
</organism>
<comment type="caution">
    <text evidence="3">The sequence shown here is derived from an EMBL/GenBank/DDBJ whole genome shotgun (WGS) entry which is preliminary data.</text>
</comment>
<dbReference type="PANTHER" id="PTHR44154">
    <property type="entry name" value="QUINONE OXIDOREDUCTASE"/>
    <property type="match status" value="1"/>
</dbReference>
<dbReference type="SUPFAM" id="SSF51735">
    <property type="entry name" value="NAD(P)-binding Rossmann-fold domains"/>
    <property type="match status" value="1"/>
</dbReference>
<dbReference type="CDD" id="cd05289">
    <property type="entry name" value="MDR_like_2"/>
    <property type="match status" value="1"/>
</dbReference>
<protein>
    <submittedName>
        <fullName evidence="3">NADPH:quinone reductase-like Zn-dependent oxidoreductase</fullName>
    </submittedName>
</protein>
<keyword evidence="1" id="KW-0521">NADP</keyword>
<dbReference type="InterPro" id="IPR013154">
    <property type="entry name" value="ADH-like_N"/>
</dbReference>
<reference evidence="3 4" key="1">
    <citation type="submission" date="2023-07" db="EMBL/GenBank/DDBJ databases">
        <title>Sorghum-associated microbial communities from plants grown in Nebraska, USA.</title>
        <authorList>
            <person name="Schachtman D."/>
        </authorList>
    </citation>
    <scope>NUCLEOTIDE SEQUENCE [LARGE SCALE GENOMIC DNA]</scope>
    <source>
        <strain evidence="3 4">4272</strain>
    </source>
</reference>
<dbReference type="EMBL" id="JAVDWW010000003">
    <property type="protein sequence ID" value="MDR7168220.1"/>
    <property type="molecule type" value="Genomic_DNA"/>
</dbReference>
<evidence type="ECO:0000313" key="4">
    <source>
        <dbReference type="Proteomes" id="UP001251217"/>
    </source>
</evidence>
<dbReference type="SUPFAM" id="SSF50129">
    <property type="entry name" value="GroES-like"/>
    <property type="match status" value="1"/>
</dbReference>
<keyword evidence="4" id="KW-1185">Reference proteome</keyword>
<dbReference type="InterPro" id="IPR051603">
    <property type="entry name" value="Zinc-ADH_QOR/CCCR"/>
</dbReference>
<dbReference type="Proteomes" id="UP001251217">
    <property type="component" value="Unassembled WGS sequence"/>
</dbReference>
<dbReference type="InterPro" id="IPR020843">
    <property type="entry name" value="ER"/>
</dbReference>
<dbReference type="RefSeq" id="WP_310399969.1">
    <property type="nucleotide sequence ID" value="NZ_JAVDWW010000003.1"/>
</dbReference>
<dbReference type="Pfam" id="PF00107">
    <property type="entry name" value="ADH_zinc_N"/>
    <property type="match status" value="1"/>
</dbReference>
<gene>
    <name evidence="3" type="ORF">J2W56_001951</name>
</gene>
<dbReference type="PANTHER" id="PTHR44154:SF1">
    <property type="entry name" value="QUINONE OXIDOREDUCTASE"/>
    <property type="match status" value="1"/>
</dbReference>
<evidence type="ECO:0000313" key="3">
    <source>
        <dbReference type="EMBL" id="MDR7168220.1"/>
    </source>
</evidence>
<dbReference type="InterPro" id="IPR036291">
    <property type="entry name" value="NAD(P)-bd_dom_sf"/>
</dbReference>
<accession>A0ABU1XCE4</accession>
<evidence type="ECO:0000259" key="2">
    <source>
        <dbReference type="SMART" id="SM00829"/>
    </source>
</evidence>